<reference evidence="2 3" key="1">
    <citation type="submission" date="2016-11" db="EMBL/GenBank/DDBJ databases">
        <title>Draft Genome Sequences of Nine Cyanobacterial Strains from Diverse Habitats.</title>
        <authorList>
            <person name="Zhu T."/>
            <person name="Hou S."/>
            <person name="Lu X."/>
            <person name="Hess W.R."/>
        </authorList>
    </citation>
    <scope>NUCLEOTIDE SEQUENCE [LARGE SCALE GENOMIC DNA]</scope>
    <source>
        <strain evidence="2 3">NIES-30</strain>
    </source>
</reference>
<evidence type="ECO:0000256" key="1">
    <source>
        <dbReference type="SAM" id="MobiDB-lite"/>
    </source>
</evidence>
<dbReference type="STRING" id="549789.NIES30_06925"/>
<feature type="region of interest" description="Disordered" evidence="1">
    <location>
        <begin position="117"/>
        <end position="151"/>
    </location>
</feature>
<feature type="compositionally biased region" description="Low complexity" evidence="1">
    <location>
        <begin position="126"/>
        <end position="139"/>
    </location>
</feature>
<keyword evidence="3" id="KW-1185">Reference proteome</keyword>
<proteinExistence type="predicted"/>
<gene>
    <name evidence="2" type="ORF">NIES30_06925</name>
</gene>
<comment type="caution">
    <text evidence="2">The sequence shown here is derived from an EMBL/GenBank/DDBJ whole genome shotgun (WGS) entry which is preliminary data.</text>
</comment>
<evidence type="ECO:0000313" key="2">
    <source>
        <dbReference type="EMBL" id="OKH49566.1"/>
    </source>
</evidence>
<evidence type="ECO:0000313" key="3">
    <source>
        <dbReference type="Proteomes" id="UP000185557"/>
    </source>
</evidence>
<sequence length="151" mass="16875">MPQPSHHRLFQDKTLTQALKGFLFPADIGDRHQKLLQWVQALESGTLDVVKETSLHGDFLKDVFQDALGYRSVIGGAGHPRHAPLVSHRARHRQSRQQTQRLCQPLPRRLFQEIKKRRSKGQATLAPKTSKPSPKPTATMPCPFSSAAATA</sequence>
<dbReference type="EMBL" id="MRCG01000003">
    <property type="protein sequence ID" value="OKH49566.1"/>
    <property type="molecule type" value="Genomic_DNA"/>
</dbReference>
<dbReference type="Proteomes" id="UP000185557">
    <property type="component" value="Unassembled WGS sequence"/>
</dbReference>
<organism evidence="2 3">
    <name type="scientific">Phormidium tenue NIES-30</name>
    <dbReference type="NCBI Taxonomy" id="549789"/>
    <lineage>
        <taxon>Bacteria</taxon>
        <taxon>Bacillati</taxon>
        <taxon>Cyanobacteriota</taxon>
        <taxon>Cyanophyceae</taxon>
        <taxon>Oscillatoriophycideae</taxon>
        <taxon>Oscillatoriales</taxon>
        <taxon>Oscillatoriaceae</taxon>
        <taxon>Phormidium</taxon>
    </lineage>
</organism>
<protein>
    <submittedName>
        <fullName evidence="2">Uncharacterized protein</fullName>
    </submittedName>
</protein>
<dbReference type="AlphaFoldDB" id="A0A1U7J8D1"/>
<name>A0A1U7J8D1_9CYAN</name>
<accession>A0A1U7J8D1</accession>